<evidence type="ECO:0008006" key="8">
    <source>
        <dbReference type="Google" id="ProtNLM"/>
    </source>
</evidence>
<feature type="compositionally biased region" description="Low complexity" evidence="3">
    <location>
        <begin position="147"/>
        <end position="156"/>
    </location>
</feature>
<feature type="region of interest" description="Disordered" evidence="3">
    <location>
        <begin position="33"/>
        <end position="77"/>
    </location>
</feature>
<dbReference type="InterPro" id="IPR036691">
    <property type="entry name" value="Endo/exonu/phosph_ase_sf"/>
</dbReference>
<protein>
    <recommendedName>
        <fullName evidence="8">Reverse transcriptase domain-containing protein</fullName>
    </recommendedName>
</protein>
<reference evidence="6 7" key="1">
    <citation type="submission" date="2024-09" db="EMBL/GenBank/DDBJ databases">
        <title>Chromosome-scale assembly of Riccia sorocarpa.</title>
        <authorList>
            <person name="Paukszto L."/>
        </authorList>
    </citation>
    <scope>NUCLEOTIDE SEQUENCE [LARGE SCALE GENOMIC DNA]</scope>
    <source>
        <strain evidence="6">LP-2024</strain>
        <tissue evidence="6">Aerial parts of the thallus</tissue>
    </source>
</reference>
<evidence type="ECO:0000313" key="7">
    <source>
        <dbReference type="Proteomes" id="UP001633002"/>
    </source>
</evidence>
<evidence type="ECO:0000256" key="1">
    <source>
        <dbReference type="PROSITE-ProRule" id="PRU00047"/>
    </source>
</evidence>
<accession>A0ABD3IID6</accession>
<keyword evidence="1" id="KW-0479">Metal-binding</keyword>
<keyword evidence="2" id="KW-0175">Coiled coil</keyword>
<feature type="compositionally biased region" description="Polar residues" evidence="3">
    <location>
        <begin position="524"/>
        <end position="533"/>
    </location>
</feature>
<gene>
    <name evidence="6" type="ORF">R1sor_019959</name>
</gene>
<name>A0ABD3IID6_9MARC</name>
<evidence type="ECO:0000256" key="3">
    <source>
        <dbReference type="SAM" id="MobiDB-lite"/>
    </source>
</evidence>
<evidence type="ECO:0000256" key="2">
    <source>
        <dbReference type="SAM" id="Coils"/>
    </source>
</evidence>
<feature type="compositionally biased region" description="Basic and acidic residues" evidence="3">
    <location>
        <begin position="576"/>
        <end position="592"/>
    </location>
</feature>
<dbReference type="Proteomes" id="UP001633002">
    <property type="component" value="Unassembled WGS sequence"/>
</dbReference>
<dbReference type="InterPro" id="IPR000477">
    <property type="entry name" value="RT_dom"/>
</dbReference>
<proteinExistence type="predicted"/>
<dbReference type="Gene3D" id="3.60.10.10">
    <property type="entry name" value="Endonuclease/exonuclease/phosphatase"/>
    <property type="match status" value="1"/>
</dbReference>
<dbReference type="PROSITE" id="PS50158">
    <property type="entry name" value="ZF_CCHC"/>
    <property type="match status" value="1"/>
</dbReference>
<keyword evidence="1" id="KW-0863">Zinc-finger</keyword>
<dbReference type="PANTHER" id="PTHR31635">
    <property type="entry name" value="REVERSE TRANSCRIPTASE DOMAIN-CONTAINING PROTEIN-RELATED"/>
    <property type="match status" value="1"/>
</dbReference>
<dbReference type="EMBL" id="JBJQOH010000001">
    <property type="protein sequence ID" value="KAL3701937.1"/>
    <property type="molecule type" value="Genomic_DNA"/>
</dbReference>
<dbReference type="InterPro" id="IPR001878">
    <property type="entry name" value="Znf_CCHC"/>
</dbReference>
<dbReference type="PANTHER" id="PTHR31635:SF196">
    <property type="entry name" value="REVERSE TRANSCRIPTASE DOMAIN-CONTAINING PROTEIN-RELATED"/>
    <property type="match status" value="1"/>
</dbReference>
<feature type="region of interest" description="Disordered" evidence="3">
    <location>
        <begin position="97"/>
        <end position="168"/>
    </location>
</feature>
<evidence type="ECO:0000313" key="6">
    <source>
        <dbReference type="EMBL" id="KAL3701937.1"/>
    </source>
</evidence>
<evidence type="ECO:0000259" key="4">
    <source>
        <dbReference type="PROSITE" id="PS50158"/>
    </source>
</evidence>
<dbReference type="Pfam" id="PF13966">
    <property type="entry name" value="zf-RVT"/>
    <property type="match status" value="1"/>
</dbReference>
<feature type="region of interest" description="Disordered" evidence="3">
    <location>
        <begin position="480"/>
        <end position="634"/>
    </location>
</feature>
<organism evidence="6 7">
    <name type="scientific">Riccia sorocarpa</name>
    <dbReference type="NCBI Taxonomy" id="122646"/>
    <lineage>
        <taxon>Eukaryota</taxon>
        <taxon>Viridiplantae</taxon>
        <taxon>Streptophyta</taxon>
        <taxon>Embryophyta</taxon>
        <taxon>Marchantiophyta</taxon>
        <taxon>Marchantiopsida</taxon>
        <taxon>Marchantiidae</taxon>
        <taxon>Marchantiales</taxon>
        <taxon>Ricciaceae</taxon>
        <taxon>Riccia</taxon>
    </lineage>
</organism>
<feature type="compositionally biased region" description="Low complexity" evidence="3">
    <location>
        <begin position="121"/>
        <end position="132"/>
    </location>
</feature>
<evidence type="ECO:0000259" key="5">
    <source>
        <dbReference type="PROSITE" id="PS50878"/>
    </source>
</evidence>
<dbReference type="Pfam" id="PF00078">
    <property type="entry name" value="RVT_1"/>
    <property type="match status" value="1"/>
</dbReference>
<feature type="domain" description="Reverse transcriptase" evidence="5">
    <location>
        <begin position="1076"/>
        <end position="1353"/>
    </location>
</feature>
<feature type="region of interest" description="Disordered" evidence="3">
    <location>
        <begin position="1848"/>
        <end position="1874"/>
    </location>
</feature>
<feature type="domain" description="CCHC-type" evidence="4">
    <location>
        <begin position="462"/>
        <end position="476"/>
    </location>
</feature>
<sequence>MHLENQPCDKDGRQAVAFRDASSLFRDAKEISFQSEKIEQSTHRSRPPLTDRTNRTVTGTRSESRSPEAKKTKKMGTMVDLLAQQIETQSHIRKNLMAGGQGEPSKSDKVPPSTSYPTLQAAAASSGGTTKAGEPKIGDQSQKGQRTTPATTSSTTKMPAAHNVRGTDPISYAGVAAANAGQNRRFGEQKQRGGEPWRQAKERREKFFRNAMRSDQCISKNRERFDRQKEGTEDLYPELLKDVEVTYERQEEVRTTFEFLRTCYIQDSGKKTVQAKINHQALLNRNEFLRARSFVLYTVDISPSRDVVLDWAEVILHQEMGIRVERVRVLSRQCYLITVENEADRDLILDATPLFLGPHMVFALPWETTFNPANLATCKVPIWVDLPNIHPSLEGFGAELLQNVGEVLYTTCEETECRFTNIRGCLRLNLSKELPEYIQIIDPETNEDYLHPIIYRSMPDACFHCHKRGHVVRACPIRKQKKVTQEQRGKDQPEAADEEKNPGDGIDEDGFQTVPGRKGKAKDTNQVPLNNSYEALEEVEEGESKERSAEEHKQDNSGGTGPRQETEGQSQQIDMEVEKEAKRKRDREKEAQDQGPGAPSHEATGQASRVPVGTEASKGPAQPLPGGQKKPGRKDIRIANSSARGGGVALLVRRNWEVVERGVRGDGTLAWVRVKVNNRIIGFIAVHGARDRSERARLWRWIADKWDTGEWYIGGDINSVETQEDSIGETAVQVGAERRNWTSLTAQYDLADTWLEAYKRSGPWFTRQKEVGGRIDQARLDRIYYPKNQVTTNRRIKMQHDDGVRLSDHHPICFTLEKLEGPGDRRCSTYFKVCPELIKKTEVRQEVKDRWEKAGGGQEDARVRWDLKWAETRRYLKEKSREERAKRSVIQEKLEELKKKRRKLARNRTHLADGELMKLEKEIQILEDSQCVLWRRWSQMRWMKQGDAPSKFFFNLLRVKRLKDKITTLEREDRSRIETREEILEELHRFYVLLYKQESVAEETEDKRRMELTRLEDKVSEEQNNVLIRIPTVDEIHWTVRRLKNEKAPGADGMTAEMVKEIWDNSKQDVIDFVLTFWNTDTMSWKQLSGIIKLIPKEGDRLKIKNWRPLQMLNTGYKIISKIMANRLGEVIGSVVDREQKGFIKGRSIADNVLNFLISQEWAEVNNDPAMFVKLDFEKAYDLVNHKYLWATMEAMGFHKKFIALNQGLVQGSRSKIHVNGHFSEDIPIERGVKQGCPLAPLLFAISTQPLMSILKGRRKDGTLKGLALCSNTSALHNLFADDTGVMLKADPENFAELQTAIHLYEEISGARLNIEKSTIIPIATKRTPDWMNRLDCYIAREGEVIRYLGHPVGWNVKENQKCDYIIGKLQKRLGNWMYRMLSFAGRMVVMKYILKAMPNHLFTCLALNKQALGRMEAECRKFLWGKSDRGSDRVPLIAWKEIMKDKGDGGLAATSFLLQGKAMRLKHFLKVFTEEEEDWIRALKALLQHAAAKRQGGKVRRHWSPITILLTKCPKRIPRAQTTTGFLTAWNEARGKVAIETGDLILEGWTHYSVYVDILEEQGTLTRTEAINIRKALAAAKIESVGQWADWARDRNRSRPLREMDTITVETGMNIEVQSGPIEELPWRWKLGTKEVATWTLTTRQCKSLLMVHDRTRDRLNRKWGIEDNSRQWAKRFKGLWTSYLPEKEKTWAWKVLHHGLPTLERTYKWGHGDGRCVRCGNDTETIEHMLWQCVKARNKWRNVEYLANGLFGNALQTSSWIEGLDIARRKSIASYILFVICSRTIWLKRNQKCYAGKNADIPLSRSFEQAMDMLKTRSNGLREETRKQRPLNEALESIKCLSQRLGAQSGRADHQADGAETEDELLTDNGTS</sequence>
<feature type="compositionally biased region" description="Basic and acidic residues" evidence="3">
    <location>
        <begin position="483"/>
        <end position="502"/>
    </location>
</feature>
<comment type="caution">
    <text evidence="6">The sequence shown here is derived from an EMBL/GenBank/DDBJ whole genome shotgun (WGS) entry which is preliminary data.</text>
</comment>
<feature type="compositionally biased region" description="Basic and acidic residues" evidence="3">
    <location>
        <begin position="33"/>
        <end position="42"/>
    </location>
</feature>
<keyword evidence="7" id="KW-1185">Reference proteome</keyword>
<keyword evidence="1" id="KW-0862">Zinc</keyword>
<dbReference type="SUPFAM" id="SSF56219">
    <property type="entry name" value="DNase I-like"/>
    <property type="match status" value="1"/>
</dbReference>
<feature type="coiled-coil region" evidence="2">
    <location>
        <begin position="880"/>
        <end position="907"/>
    </location>
</feature>
<dbReference type="GO" id="GO:0008270">
    <property type="term" value="F:zinc ion binding"/>
    <property type="evidence" value="ECO:0007669"/>
    <property type="project" value="UniProtKB-KW"/>
</dbReference>
<dbReference type="InterPro" id="IPR026960">
    <property type="entry name" value="RVT-Znf"/>
</dbReference>
<feature type="compositionally biased region" description="Basic and acidic residues" evidence="3">
    <location>
        <begin position="542"/>
        <end position="555"/>
    </location>
</feature>
<dbReference type="PROSITE" id="PS50878">
    <property type="entry name" value="RT_POL"/>
    <property type="match status" value="1"/>
</dbReference>
<dbReference type="CDD" id="cd01650">
    <property type="entry name" value="RT_nLTR_like"/>
    <property type="match status" value="1"/>
</dbReference>